<accession>A0A9Q0BPS7</accession>
<feature type="compositionally biased region" description="Polar residues" evidence="1">
    <location>
        <begin position="306"/>
        <end position="319"/>
    </location>
</feature>
<feature type="region of interest" description="Disordered" evidence="1">
    <location>
        <begin position="294"/>
        <end position="319"/>
    </location>
</feature>
<evidence type="ECO:0000313" key="3">
    <source>
        <dbReference type="Proteomes" id="UP001059596"/>
    </source>
</evidence>
<protein>
    <submittedName>
        <fullName evidence="2">Uncharacterized protein</fullName>
    </submittedName>
</protein>
<dbReference type="EMBL" id="JAMKOV010000006">
    <property type="protein sequence ID" value="KAI8039425.1"/>
    <property type="molecule type" value="Genomic_DNA"/>
</dbReference>
<dbReference type="PANTHER" id="PTHR21179:SF1">
    <property type="entry name" value="KAZ1-TYPE SERINE PROTEASE INHIBITOR-LIKE PROTEIN TYPE EPSILON-RELATED"/>
    <property type="match status" value="1"/>
</dbReference>
<dbReference type="GO" id="GO:0004867">
    <property type="term" value="F:serine-type endopeptidase inhibitor activity"/>
    <property type="evidence" value="ECO:0007669"/>
    <property type="project" value="InterPro"/>
</dbReference>
<evidence type="ECO:0000313" key="2">
    <source>
        <dbReference type="EMBL" id="KAI8039425.1"/>
    </source>
</evidence>
<dbReference type="InterPro" id="IPR039932">
    <property type="entry name" value="Spink4-like"/>
</dbReference>
<evidence type="ECO:0000256" key="1">
    <source>
        <dbReference type="SAM" id="MobiDB-lite"/>
    </source>
</evidence>
<dbReference type="PANTHER" id="PTHR21179">
    <property type="entry name" value="SERINE-TYPE ENDOPEPTIDASE INHIBITOR"/>
    <property type="match status" value="1"/>
</dbReference>
<sequence length="319" mass="34823">MPNPAQQAGRIKFRVSRDVQKLSCCLSLWSVSAKPTYGQMPTKNIESRFRAIHESEKPTRLAFASAETTTPGPFSFTTSNLVLVNNVKIPGAITPFVPVPPPTQEFLNCFGSCPTTSQYNPICGSNMQLYLNEQKFNCARFCGAAMLFGHLQFRVLVVARVSGPVQRRANATIFTPARTHNGAYNNLAFGPEIKTYTRTMVAPNWIVPTNNQSAFKTPGFSSSPQNRTWFPTNHGFYGATSGSASNGWIASNNSQPEAFPSGWFQPNVRQGQIDTPALLSGRSNGTFYPAYNQTSNSVPQGGRTVHGNSYSSPYGNLSV</sequence>
<dbReference type="AlphaFoldDB" id="A0A9Q0BPS7"/>
<proteinExistence type="predicted"/>
<comment type="caution">
    <text evidence="2">The sequence shown here is derived from an EMBL/GenBank/DDBJ whole genome shotgun (WGS) entry which is preliminary data.</text>
</comment>
<dbReference type="InterPro" id="IPR036058">
    <property type="entry name" value="Kazal_dom_sf"/>
</dbReference>
<reference evidence="2" key="1">
    <citation type="journal article" date="2023" name="Genome Biol. Evol.">
        <title>Long-read-based Genome Assembly of Drosophila gunungcola Reveals Fewer Chemosensory Genes in Flower-breeding Species.</title>
        <authorList>
            <person name="Negi A."/>
            <person name="Liao B.Y."/>
            <person name="Yeh S.D."/>
        </authorList>
    </citation>
    <scope>NUCLEOTIDE SEQUENCE</scope>
    <source>
        <strain evidence="2">Sukarami</strain>
    </source>
</reference>
<keyword evidence="3" id="KW-1185">Reference proteome</keyword>
<dbReference type="Gene3D" id="3.30.60.30">
    <property type="match status" value="1"/>
</dbReference>
<dbReference type="SUPFAM" id="SSF100895">
    <property type="entry name" value="Kazal-type serine protease inhibitors"/>
    <property type="match status" value="1"/>
</dbReference>
<gene>
    <name evidence="2" type="ORF">M5D96_008149</name>
</gene>
<organism evidence="2 3">
    <name type="scientific">Drosophila gunungcola</name>
    <name type="common">fruit fly</name>
    <dbReference type="NCBI Taxonomy" id="103775"/>
    <lineage>
        <taxon>Eukaryota</taxon>
        <taxon>Metazoa</taxon>
        <taxon>Ecdysozoa</taxon>
        <taxon>Arthropoda</taxon>
        <taxon>Hexapoda</taxon>
        <taxon>Insecta</taxon>
        <taxon>Pterygota</taxon>
        <taxon>Neoptera</taxon>
        <taxon>Endopterygota</taxon>
        <taxon>Diptera</taxon>
        <taxon>Brachycera</taxon>
        <taxon>Muscomorpha</taxon>
        <taxon>Ephydroidea</taxon>
        <taxon>Drosophilidae</taxon>
        <taxon>Drosophila</taxon>
        <taxon>Sophophora</taxon>
    </lineage>
</organism>
<name>A0A9Q0BPS7_9MUSC</name>
<dbReference type="Proteomes" id="UP001059596">
    <property type="component" value="Unassembled WGS sequence"/>
</dbReference>